<name>A0A841FP10_9ACTN</name>
<dbReference type="SUPFAM" id="SSF51556">
    <property type="entry name" value="Metallo-dependent hydrolases"/>
    <property type="match status" value="1"/>
</dbReference>
<dbReference type="Gene3D" id="3.40.50.10910">
    <property type="entry name" value="Amidohydrolase"/>
    <property type="match status" value="1"/>
</dbReference>
<evidence type="ECO:0000259" key="1">
    <source>
        <dbReference type="Pfam" id="PF01979"/>
    </source>
</evidence>
<dbReference type="PANTHER" id="PTHR43135:SF3">
    <property type="entry name" value="ALPHA-D-RIBOSE 1-METHYLPHOSPHONATE 5-TRIPHOSPHATE DIPHOSPHATASE"/>
    <property type="match status" value="1"/>
</dbReference>
<dbReference type="GO" id="GO:0016810">
    <property type="term" value="F:hydrolase activity, acting on carbon-nitrogen (but not peptide) bonds"/>
    <property type="evidence" value="ECO:0007669"/>
    <property type="project" value="InterPro"/>
</dbReference>
<dbReference type="SUPFAM" id="SSF51338">
    <property type="entry name" value="Composite domain of metallo-dependent hydrolases"/>
    <property type="match status" value="1"/>
</dbReference>
<reference evidence="2 3" key="1">
    <citation type="submission" date="2020-08" db="EMBL/GenBank/DDBJ databases">
        <title>Genomic Encyclopedia of Type Strains, Phase IV (KMG-IV): sequencing the most valuable type-strain genomes for metagenomic binning, comparative biology and taxonomic classification.</title>
        <authorList>
            <person name="Goeker M."/>
        </authorList>
    </citation>
    <scope>NUCLEOTIDE SEQUENCE [LARGE SCALE GENOMIC DNA]</scope>
    <source>
        <strain evidence="2 3">YIM 65646</strain>
    </source>
</reference>
<keyword evidence="2" id="KW-0378">Hydrolase</keyword>
<dbReference type="AlphaFoldDB" id="A0A841FP10"/>
<dbReference type="Gene3D" id="1.20.58.520">
    <property type="entry name" value="Amidohydrolase"/>
    <property type="match status" value="1"/>
</dbReference>
<dbReference type="RefSeq" id="WP_184790373.1">
    <property type="nucleotide sequence ID" value="NZ_BONT01000085.1"/>
</dbReference>
<sequence>MRTLISGVRLFDGERVVPTADVLVEDGVIAAPSAGDADIVIPGEGRTLLPGLIDSHVHVFDGDLSRALRHGVTTELDMFCLPANLARQRRVAAARDDVADLRSSGTLATAPGGHPAQLINPELADVLGDAVGEFDTVASVDDVAGFVAARVAEGADYLKVVVERGSGQAALAPEVIAALVSAGHEAGLTAIAHALSAEELRIALDAGVDGIAHVFYDVPPGPDLTLLIARILAREVFFVSTLAYIEKIAPDRSADAGAAAGALHRAGVPLLAGTDANLWAPTHGDAMHRELELLVAAGLSPTAALASATSAPARVFGLADRGRVAPGLRADLLLVEGDATADITATTSIAGVWRRGVRL</sequence>
<gene>
    <name evidence="2" type="ORF">HNR73_005440</name>
</gene>
<evidence type="ECO:0000313" key="2">
    <source>
        <dbReference type="EMBL" id="MBB6037564.1"/>
    </source>
</evidence>
<dbReference type="InterPro" id="IPR032466">
    <property type="entry name" value="Metal_Hydrolase"/>
</dbReference>
<protein>
    <submittedName>
        <fullName evidence="2">Imidazolonepropionase-like amidohydrolase</fullName>
    </submittedName>
</protein>
<keyword evidence="3" id="KW-1185">Reference proteome</keyword>
<dbReference type="Pfam" id="PF01979">
    <property type="entry name" value="Amidohydro_1"/>
    <property type="match status" value="1"/>
</dbReference>
<dbReference type="InterPro" id="IPR051781">
    <property type="entry name" value="Metallo-dep_Hydrolase"/>
</dbReference>
<dbReference type="PANTHER" id="PTHR43135">
    <property type="entry name" value="ALPHA-D-RIBOSE 1-METHYLPHOSPHONATE 5-TRIPHOSPHATE DIPHOSPHATASE"/>
    <property type="match status" value="1"/>
</dbReference>
<dbReference type="Proteomes" id="UP000548476">
    <property type="component" value="Unassembled WGS sequence"/>
</dbReference>
<evidence type="ECO:0000313" key="3">
    <source>
        <dbReference type="Proteomes" id="UP000548476"/>
    </source>
</evidence>
<feature type="domain" description="Amidohydrolase-related" evidence="1">
    <location>
        <begin position="47"/>
        <end position="356"/>
    </location>
</feature>
<dbReference type="Gene3D" id="2.30.40.10">
    <property type="entry name" value="Urease, subunit C, domain 1"/>
    <property type="match status" value="1"/>
</dbReference>
<proteinExistence type="predicted"/>
<dbReference type="InterPro" id="IPR011059">
    <property type="entry name" value="Metal-dep_hydrolase_composite"/>
</dbReference>
<organism evidence="2 3">
    <name type="scientific">Phytomonospora endophytica</name>
    <dbReference type="NCBI Taxonomy" id="714109"/>
    <lineage>
        <taxon>Bacteria</taxon>
        <taxon>Bacillati</taxon>
        <taxon>Actinomycetota</taxon>
        <taxon>Actinomycetes</taxon>
        <taxon>Micromonosporales</taxon>
        <taxon>Micromonosporaceae</taxon>
        <taxon>Phytomonospora</taxon>
    </lineage>
</organism>
<accession>A0A841FP10</accession>
<dbReference type="InterPro" id="IPR006680">
    <property type="entry name" value="Amidohydro-rel"/>
</dbReference>
<dbReference type="EMBL" id="JACHGT010000012">
    <property type="protein sequence ID" value="MBB6037564.1"/>
    <property type="molecule type" value="Genomic_DNA"/>
</dbReference>
<dbReference type="Gene3D" id="3.30.110.90">
    <property type="entry name" value="Amidohydrolase"/>
    <property type="match status" value="1"/>
</dbReference>
<comment type="caution">
    <text evidence="2">The sequence shown here is derived from an EMBL/GenBank/DDBJ whole genome shotgun (WGS) entry which is preliminary data.</text>
</comment>